<feature type="region of interest" description="Disordered" evidence="9">
    <location>
        <begin position="68"/>
        <end position="127"/>
    </location>
</feature>
<evidence type="ECO:0000256" key="4">
    <source>
        <dbReference type="ARBA" id="ARBA00022475"/>
    </source>
</evidence>
<evidence type="ECO:0000256" key="3">
    <source>
        <dbReference type="ARBA" id="ARBA00011489"/>
    </source>
</evidence>
<dbReference type="GO" id="GO:0005886">
    <property type="term" value="C:plasma membrane"/>
    <property type="evidence" value="ECO:0007669"/>
    <property type="project" value="UniProtKB-SubCell"/>
</dbReference>
<dbReference type="EMBL" id="JAUHHV010000004">
    <property type="protein sequence ID" value="KAK1427635.1"/>
    <property type="molecule type" value="Genomic_DNA"/>
</dbReference>
<evidence type="ECO:0000256" key="6">
    <source>
        <dbReference type="ARBA" id="ARBA00022989"/>
    </source>
</evidence>
<reference evidence="11" key="1">
    <citation type="journal article" date="2023" name="bioRxiv">
        <title>Improved chromosome-level genome assembly for marigold (Tagetes erecta).</title>
        <authorList>
            <person name="Jiang F."/>
            <person name="Yuan L."/>
            <person name="Wang S."/>
            <person name="Wang H."/>
            <person name="Xu D."/>
            <person name="Wang A."/>
            <person name="Fan W."/>
        </authorList>
    </citation>
    <scope>NUCLEOTIDE SEQUENCE</scope>
    <source>
        <strain evidence="11">WSJ</strain>
        <tissue evidence="11">Leaf</tissue>
    </source>
</reference>
<sequence length="285" mass="31559">MDNNNNHHHHHHTTTTRHHTTTNNRSMSDTDSQFDEFQTPSRSPLQPDDFPSSPSKAIVVSDKYYTSFRSPTSHHQKPPQTVVTYNQSAREDPVTGVAKPNTNNNTNSGGGGEEGNGGGERKSPARKVKRDVMVDRAGLGFRVLEVVLSLIAFSVMASDKTQGWSGDSFDRYKEYRYVVAVNAIAFAYAAFQAVAMTYRLMNGKHIISYSLRPLFDFLIDQILAYLLISASSSAATRVDDWVSNWGKDDFTEMATASIGMSFLAFFAFALSSIISGYNLCSQKSV</sequence>
<accession>A0AAD8NTF5</accession>
<keyword evidence="6 8" id="KW-1133">Transmembrane helix</keyword>
<feature type="region of interest" description="Disordered" evidence="9">
    <location>
        <begin position="1"/>
        <end position="56"/>
    </location>
</feature>
<feature type="transmembrane region" description="Helical" evidence="8">
    <location>
        <begin position="256"/>
        <end position="280"/>
    </location>
</feature>
<dbReference type="PANTHER" id="PTHR33573">
    <property type="entry name" value="CASP-LIKE PROTEIN 4A4"/>
    <property type="match status" value="1"/>
</dbReference>
<feature type="compositionally biased region" description="Polar residues" evidence="9">
    <location>
        <begin position="78"/>
        <end position="88"/>
    </location>
</feature>
<comment type="similarity">
    <text evidence="2 8">Belongs to the Casparian strip membrane proteins (CASP) family.</text>
</comment>
<keyword evidence="5 8" id="KW-0812">Transmembrane</keyword>
<name>A0AAD8NTF5_TARER</name>
<feature type="compositionally biased region" description="Basic residues" evidence="9">
    <location>
        <begin position="1"/>
        <end position="20"/>
    </location>
</feature>
<evidence type="ECO:0000256" key="1">
    <source>
        <dbReference type="ARBA" id="ARBA00004651"/>
    </source>
</evidence>
<dbReference type="InterPro" id="IPR006702">
    <property type="entry name" value="CASP_dom"/>
</dbReference>
<comment type="subcellular location">
    <subcellularLocation>
        <location evidence="1 8">Cell membrane</location>
        <topology evidence="1 8">Multi-pass membrane protein</topology>
    </subcellularLocation>
</comment>
<evidence type="ECO:0000256" key="2">
    <source>
        <dbReference type="ARBA" id="ARBA00007651"/>
    </source>
</evidence>
<keyword evidence="7 8" id="KW-0472">Membrane</keyword>
<feature type="compositionally biased region" description="Gly residues" evidence="9">
    <location>
        <begin position="108"/>
        <end position="118"/>
    </location>
</feature>
<dbReference type="Pfam" id="PF04535">
    <property type="entry name" value="CASP_dom"/>
    <property type="match status" value="1"/>
</dbReference>
<feature type="transmembrane region" description="Helical" evidence="8">
    <location>
        <begin position="139"/>
        <end position="157"/>
    </location>
</feature>
<dbReference type="Proteomes" id="UP001229421">
    <property type="component" value="Unassembled WGS sequence"/>
</dbReference>
<evidence type="ECO:0000259" key="10">
    <source>
        <dbReference type="Pfam" id="PF04535"/>
    </source>
</evidence>
<comment type="caution">
    <text evidence="11">The sequence shown here is derived from an EMBL/GenBank/DDBJ whole genome shotgun (WGS) entry which is preliminary data.</text>
</comment>
<proteinExistence type="inferred from homology"/>
<comment type="subunit">
    <text evidence="3 8">Homodimer and heterodimers.</text>
</comment>
<keyword evidence="4 8" id="KW-1003">Cell membrane</keyword>
<feature type="transmembrane region" description="Helical" evidence="8">
    <location>
        <begin position="217"/>
        <end position="236"/>
    </location>
</feature>
<feature type="compositionally biased region" description="Polar residues" evidence="9">
    <location>
        <begin position="26"/>
        <end position="44"/>
    </location>
</feature>
<feature type="transmembrane region" description="Helical" evidence="8">
    <location>
        <begin position="177"/>
        <end position="196"/>
    </location>
</feature>
<evidence type="ECO:0000256" key="8">
    <source>
        <dbReference type="RuleBase" id="RU361233"/>
    </source>
</evidence>
<gene>
    <name evidence="11" type="ORF">QVD17_16326</name>
</gene>
<evidence type="ECO:0000313" key="12">
    <source>
        <dbReference type="Proteomes" id="UP001229421"/>
    </source>
</evidence>
<protein>
    <recommendedName>
        <fullName evidence="8">CASP-like protein</fullName>
    </recommendedName>
</protein>
<dbReference type="AlphaFoldDB" id="A0AAD8NTF5"/>
<evidence type="ECO:0000256" key="9">
    <source>
        <dbReference type="SAM" id="MobiDB-lite"/>
    </source>
</evidence>
<organism evidence="11 12">
    <name type="scientific">Tagetes erecta</name>
    <name type="common">African marigold</name>
    <dbReference type="NCBI Taxonomy" id="13708"/>
    <lineage>
        <taxon>Eukaryota</taxon>
        <taxon>Viridiplantae</taxon>
        <taxon>Streptophyta</taxon>
        <taxon>Embryophyta</taxon>
        <taxon>Tracheophyta</taxon>
        <taxon>Spermatophyta</taxon>
        <taxon>Magnoliopsida</taxon>
        <taxon>eudicotyledons</taxon>
        <taxon>Gunneridae</taxon>
        <taxon>Pentapetalae</taxon>
        <taxon>asterids</taxon>
        <taxon>campanulids</taxon>
        <taxon>Asterales</taxon>
        <taxon>Asteraceae</taxon>
        <taxon>Asteroideae</taxon>
        <taxon>Heliantheae alliance</taxon>
        <taxon>Tageteae</taxon>
        <taxon>Tagetes</taxon>
    </lineage>
</organism>
<feature type="domain" description="Casparian strip membrane protein" evidence="10">
    <location>
        <begin position="134"/>
        <end position="267"/>
    </location>
</feature>
<evidence type="ECO:0000256" key="7">
    <source>
        <dbReference type="ARBA" id="ARBA00023136"/>
    </source>
</evidence>
<dbReference type="PANTHER" id="PTHR33573:SF50">
    <property type="entry name" value="CASP-LIKE PROTEIN 4A3"/>
    <property type="match status" value="1"/>
</dbReference>
<keyword evidence="12" id="KW-1185">Reference proteome</keyword>
<evidence type="ECO:0000256" key="5">
    <source>
        <dbReference type="ARBA" id="ARBA00022692"/>
    </source>
</evidence>
<evidence type="ECO:0000313" key="11">
    <source>
        <dbReference type="EMBL" id="KAK1427635.1"/>
    </source>
</evidence>